<proteinExistence type="predicted"/>
<sequence>MVSRPPSSRSGPRSPSCRSSTDSRRRSRATPCNPLRRASPILPSPKPHRTRQPGHSLVPLAAPSPKPSHESAPISCTRIPKPTTSIPETAPKRAAQTPIRVPAPSIATLYPRAALPSPPAPLAGSRISALPKPAQLHRARGQPSTRRTPRLPAVSSRCRFHFG</sequence>
<comment type="caution">
    <text evidence="2">The sequence shown here is derived from an EMBL/GenBank/DDBJ whole genome shotgun (WGS) entry which is preliminary data.</text>
</comment>
<name>A0AAD7DMZ2_MYCRO</name>
<keyword evidence="3" id="KW-1185">Reference proteome</keyword>
<evidence type="ECO:0000313" key="3">
    <source>
        <dbReference type="Proteomes" id="UP001221757"/>
    </source>
</evidence>
<feature type="region of interest" description="Disordered" evidence="1">
    <location>
        <begin position="1"/>
        <end position="100"/>
    </location>
</feature>
<dbReference type="EMBL" id="JARKIE010000039">
    <property type="protein sequence ID" value="KAJ7695148.1"/>
    <property type="molecule type" value="Genomic_DNA"/>
</dbReference>
<feature type="compositionally biased region" description="Low complexity" evidence="1">
    <location>
        <begin position="1"/>
        <end position="20"/>
    </location>
</feature>
<dbReference type="Proteomes" id="UP001221757">
    <property type="component" value="Unassembled WGS sequence"/>
</dbReference>
<dbReference type="AlphaFoldDB" id="A0AAD7DMZ2"/>
<gene>
    <name evidence="2" type="ORF">B0H17DRAFT_1056588</name>
</gene>
<evidence type="ECO:0000313" key="2">
    <source>
        <dbReference type="EMBL" id="KAJ7695148.1"/>
    </source>
</evidence>
<protein>
    <submittedName>
        <fullName evidence="2">Uncharacterized protein</fullName>
    </submittedName>
</protein>
<feature type="region of interest" description="Disordered" evidence="1">
    <location>
        <begin position="117"/>
        <end position="157"/>
    </location>
</feature>
<organism evidence="2 3">
    <name type="scientific">Mycena rosella</name>
    <name type="common">Pink bonnet</name>
    <name type="synonym">Agaricus rosellus</name>
    <dbReference type="NCBI Taxonomy" id="1033263"/>
    <lineage>
        <taxon>Eukaryota</taxon>
        <taxon>Fungi</taxon>
        <taxon>Dikarya</taxon>
        <taxon>Basidiomycota</taxon>
        <taxon>Agaricomycotina</taxon>
        <taxon>Agaricomycetes</taxon>
        <taxon>Agaricomycetidae</taxon>
        <taxon>Agaricales</taxon>
        <taxon>Marasmiineae</taxon>
        <taxon>Mycenaceae</taxon>
        <taxon>Mycena</taxon>
    </lineage>
</organism>
<accession>A0AAD7DMZ2</accession>
<evidence type="ECO:0000256" key="1">
    <source>
        <dbReference type="SAM" id="MobiDB-lite"/>
    </source>
</evidence>
<reference evidence="2" key="1">
    <citation type="submission" date="2023-03" db="EMBL/GenBank/DDBJ databases">
        <title>Massive genome expansion in bonnet fungi (Mycena s.s.) driven by repeated elements and novel gene families across ecological guilds.</title>
        <authorList>
            <consortium name="Lawrence Berkeley National Laboratory"/>
            <person name="Harder C.B."/>
            <person name="Miyauchi S."/>
            <person name="Viragh M."/>
            <person name="Kuo A."/>
            <person name="Thoen E."/>
            <person name="Andreopoulos B."/>
            <person name="Lu D."/>
            <person name="Skrede I."/>
            <person name="Drula E."/>
            <person name="Henrissat B."/>
            <person name="Morin E."/>
            <person name="Kohler A."/>
            <person name="Barry K."/>
            <person name="LaButti K."/>
            <person name="Morin E."/>
            <person name="Salamov A."/>
            <person name="Lipzen A."/>
            <person name="Mereny Z."/>
            <person name="Hegedus B."/>
            <person name="Baldrian P."/>
            <person name="Stursova M."/>
            <person name="Weitz H."/>
            <person name="Taylor A."/>
            <person name="Grigoriev I.V."/>
            <person name="Nagy L.G."/>
            <person name="Martin F."/>
            <person name="Kauserud H."/>
        </authorList>
    </citation>
    <scope>NUCLEOTIDE SEQUENCE</scope>
    <source>
        <strain evidence="2">CBHHK067</strain>
    </source>
</reference>